<dbReference type="GO" id="GO:0005886">
    <property type="term" value="C:plasma membrane"/>
    <property type="evidence" value="ECO:0007669"/>
    <property type="project" value="TreeGrafter"/>
</dbReference>
<keyword evidence="3" id="KW-0730">Sialic acid</keyword>
<keyword evidence="5 9" id="KW-0472">Membrane</keyword>
<accession>A0A673SKL3</accession>
<dbReference type="InterPro" id="IPR001195">
    <property type="entry name" value="Glycophorin"/>
</dbReference>
<comment type="subcellular location">
    <subcellularLocation>
        <location evidence="1">Membrane</location>
        <topology evidence="1">Single-pass membrane protein</topology>
    </subcellularLocation>
</comment>
<dbReference type="Ensembl" id="ENSSSUT00005000588.1">
    <property type="protein sequence ID" value="ENSSSUP00005000477.1"/>
    <property type="gene ID" value="ENSSSUG00005000358.1"/>
</dbReference>
<reference evidence="10 11" key="1">
    <citation type="submission" date="2019-05" db="EMBL/GenBank/DDBJ databases">
        <title>A Chromosome-scale Meerkat (S. suricatta) Genome Assembly.</title>
        <authorList>
            <person name="Dudchenko O."/>
            <person name="Lieberman Aiden E."/>
            <person name="Tung J."/>
            <person name="Barreiro L.B."/>
            <person name="Clutton-Brock T.H."/>
        </authorList>
    </citation>
    <scope>NUCLEOTIDE SEQUENCE [LARGE SCALE GENOMIC DNA]</scope>
</reference>
<evidence type="ECO:0000256" key="5">
    <source>
        <dbReference type="ARBA" id="ARBA00023136"/>
    </source>
</evidence>
<keyword evidence="2 9" id="KW-0812">Transmembrane</keyword>
<dbReference type="Gene3D" id="1.20.5.70">
    <property type="match status" value="1"/>
</dbReference>
<evidence type="ECO:0000256" key="4">
    <source>
        <dbReference type="ARBA" id="ARBA00022989"/>
    </source>
</evidence>
<reference evidence="10" key="2">
    <citation type="submission" date="2025-08" db="UniProtKB">
        <authorList>
            <consortium name="Ensembl"/>
        </authorList>
    </citation>
    <scope>IDENTIFICATION</scope>
</reference>
<sequence length="74" mass="8061">MYKKIILLTVLLFSEIVGIVYAVMAGVVGTILLTAFCIKKLIKKSSSPVKHVHSEDADPESSVEPRNPENSNSC</sequence>
<evidence type="ECO:0000256" key="9">
    <source>
        <dbReference type="SAM" id="Phobius"/>
    </source>
</evidence>
<evidence type="ECO:0000313" key="11">
    <source>
        <dbReference type="Proteomes" id="UP000472268"/>
    </source>
</evidence>
<organism evidence="10 11">
    <name type="scientific">Suricata suricatta</name>
    <name type="common">Meerkat</name>
    <dbReference type="NCBI Taxonomy" id="37032"/>
    <lineage>
        <taxon>Eukaryota</taxon>
        <taxon>Metazoa</taxon>
        <taxon>Chordata</taxon>
        <taxon>Craniata</taxon>
        <taxon>Vertebrata</taxon>
        <taxon>Euteleostomi</taxon>
        <taxon>Mammalia</taxon>
        <taxon>Eutheria</taxon>
        <taxon>Laurasiatheria</taxon>
        <taxon>Carnivora</taxon>
        <taxon>Feliformia</taxon>
        <taxon>Herpestidae</taxon>
        <taxon>Suricata</taxon>
    </lineage>
</organism>
<dbReference type="Pfam" id="PF01102">
    <property type="entry name" value="Glycophorin_A"/>
    <property type="match status" value="1"/>
</dbReference>
<keyword evidence="11" id="KW-1185">Reference proteome</keyword>
<dbReference type="InterPro" id="IPR049535">
    <property type="entry name" value="GYPA_B"/>
</dbReference>
<evidence type="ECO:0000256" key="6">
    <source>
        <dbReference type="ARBA" id="ARBA00023180"/>
    </source>
</evidence>
<evidence type="ECO:0000256" key="1">
    <source>
        <dbReference type="ARBA" id="ARBA00004167"/>
    </source>
</evidence>
<protein>
    <recommendedName>
        <fullName evidence="7">Glycophorin-A</fullName>
    </recommendedName>
</protein>
<keyword evidence="4 9" id="KW-1133">Transmembrane helix</keyword>
<evidence type="ECO:0000256" key="3">
    <source>
        <dbReference type="ARBA" id="ARBA00022981"/>
    </source>
</evidence>
<dbReference type="PANTHER" id="PTHR13813">
    <property type="entry name" value="GLYCOPHORIN"/>
    <property type="match status" value="1"/>
</dbReference>
<evidence type="ECO:0000313" key="10">
    <source>
        <dbReference type="Ensembl" id="ENSSSUP00005000477.1"/>
    </source>
</evidence>
<dbReference type="PANTHER" id="PTHR13813:SF3">
    <property type="entry name" value="GLYCOPHORIN-A"/>
    <property type="match status" value="1"/>
</dbReference>
<feature type="region of interest" description="Disordered" evidence="8">
    <location>
        <begin position="44"/>
        <end position="74"/>
    </location>
</feature>
<evidence type="ECO:0000256" key="2">
    <source>
        <dbReference type="ARBA" id="ARBA00022692"/>
    </source>
</evidence>
<evidence type="ECO:0000256" key="7">
    <source>
        <dbReference type="ARBA" id="ARBA00039521"/>
    </source>
</evidence>
<dbReference type="AlphaFoldDB" id="A0A673SKL3"/>
<feature type="transmembrane region" description="Helical" evidence="9">
    <location>
        <begin position="6"/>
        <end position="38"/>
    </location>
</feature>
<reference evidence="10" key="3">
    <citation type="submission" date="2025-09" db="UniProtKB">
        <authorList>
            <consortium name="Ensembl"/>
        </authorList>
    </citation>
    <scope>IDENTIFICATION</scope>
</reference>
<keyword evidence="6" id="KW-0325">Glycoprotein</keyword>
<proteinExistence type="predicted"/>
<evidence type="ECO:0000256" key="8">
    <source>
        <dbReference type="SAM" id="MobiDB-lite"/>
    </source>
</evidence>
<dbReference type="Proteomes" id="UP000472268">
    <property type="component" value="Chromosome 1"/>
</dbReference>
<name>A0A673SKL3_SURSU</name>